<keyword evidence="2" id="KW-1185">Reference proteome</keyword>
<dbReference type="Proteomes" id="UP000033874">
    <property type="component" value="Unassembled WGS sequence"/>
</dbReference>
<organism evidence="1 2">
    <name type="scientific">Sphingobium chungbukense</name>
    <dbReference type="NCBI Taxonomy" id="56193"/>
    <lineage>
        <taxon>Bacteria</taxon>
        <taxon>Pseudomonadati</taxon>
        <taxon>Pseudomonadota</taxon>
        <taxon>Alphaproteobacteria</taxon>
        <taxon>Sphingomonadales</taxon>
        <taxon>Sphingomonadaceae</taxon>
        <taxon>Sphingobium</taxon>
    </lineage>
</organism>
<name>A0A0M3AQI9_9SPHN</name>
<gene>
    <name evidence="1" type="ORF">YP76_09845</name>
</gene>
<dbReference type="STRING" id="56193.YP76_09845"/>
<proteinExistence type="predicted"/>
<reference evidence="1 2" key="1">
    <citation type="submission" date="2015-04" db="EMBL/GenBank/DDBJ databases">
        <title>Genome sequence of aromatic hydrocarbons-degrading Sphingobium chungbukense DJ77.</title>
        <authorList>
            <person name="Kim Y.-C."/>
            <person name="Chae J.-C."/>
        </authorList>
    </citation>
    <scope>NUCLEOTIDE SEQUENCE [LARGE SCALE GENOMIC DNA]</scope>
    <source>
        <strain evidence="1 2">DJ77</strain>
    </source>
</reference>
<dbReference type="AlphaFoldDB" id="A0A0M3AQI9"/>
<dbReference type="EMBL" id="LBIC01000004">
    <property type="protein sequence ID" value="KKW92467.1"/>
    <property type="molecule type" value="Genomic_DNA"/>
</dbReference>
<accession>A0A0M3AQI9</accession>
<sequence>MINMTWKAYAIIPIDWTWEFLPTVQEMAGRFAESDATQRVESVDYDPLYLDNFWKHFELAKRLAAQEGWEGDFRQHPRVFFLPDENQFRYGFVWKQENNGTTFVVSPQPLSWLDGYT</sequence>
<evidence type="ECO:0000313" key="2">
    <source>
        <dbReference type="Proteomes" id="UP000033874"/>
    </source>
</evidence>
<evidence type="ECO:0000313" key="1">
    <source>
        <dbReference type="EMBL" id="KKW92467.1"/>
    </source>
</evidence>
<comment type="caution">
    <text evidence="1">The sequence shown here is derived from an EMBL/GenBank/DDBJ whole genome shotgun (WGS) entry which is preliminary data.</text>
</comment>
<protein>
    <submittedName>
        <fullName evidence="1">Uncharacterized protein</fullName>
    </submittedName>
</protein>
<dbReference type="PATRIC" id="fig|56193.3.peg.2045"/>